<dbReference type="PANTHER" id="PTHR48047">
    <property type="entry name" value="GLYCOSYLTRANSFERASE"/>
    <property type="match status" value="1"/>
</dbReference>
<dbReference type="InterPro" id="IPR035595">
    <property type="entry name" value="UDP_glycos_trans_CS"/>
</dbReference>
<sequence>PHFVLLPFMAQGHLIPMLDIAKLLASRNCHVTILLTPANQTRLNDVLSRAVHSGGLKIQTLTLQFPPPDSDLPAACQNFDNLTSKSDGLKFFAAISLLQNHVRESLLALDPKPDCLIADMCFSWGSRIAGELGIPRIIFHGFCCLSLHCSSIFGSPSAEVESLAASDLDYFVLPDLPDRIEITRAQLRGTVDDRGKEWDGFISAMKEDAEGSLGAVVNSFEELESEYVKLYRQKLGMDKKVWCVGPVSLCNREKVDMAERGSNLATVDRDEIFRWLDRRSAGSVVYVCLGSLAKLPAEQMVELGLGLELTNRPFIWVVRDPSDQLNHWFAHENFHDRVKGRGLVIEGWAPQVLILSHPSVGCFVTHCGWNSSLEGIASGLPMITWPVLAEQFLNEKLIVSVIKTGLRSGVEIPLGFLQEHEVKEVQVKSDGIRGAIEAVMDGGEEGEERRERARRLGEAARIAVDEGGSSYHNMTSLIEDVA</sequence>
<keyword evidence="2 3" id="KW-0808">Transferase</keyword>
<feature type="non-terminal residue" evidence="5">
    <location>
        <position position="482"/>
    </location>
</feature>
<evidence type="ECO:0000256" key="3">
    <source>
        <dbReference type="RuleBase" id="RU003718"/>
    </source>
</evidence>
<accession>S8BWF5</accession>
<name>S8BWF5_9LAMI</name>
<dbReference type="GO" id="GO:0035251">
    <property type="term" value="F:UDP-glucosyltransferase activity"/>
    <property type="evidence" value="ECO:0007669"/>
    <property type="project" value="TreeGrafter"/>
</dbReference>
<dbReference type="PANTHER" id="PTHR48047:SF229">
    <property type="entry name" value="UDP-GLYCOSYLTRANSFERASE 73C3-RELATED"/>
    <property type="match status" value="1"/>
</dbReference>
<evidence type="ECO:0000256" key="4">
    <source>
        <dbReference type="RuleBase" id="RU362057"/>
    </source>
</evidence>
<dbReference type="CDD" id="cd03784">
    <property type="entry name" value="GT1_Gtf-like"/>
    <property type="match status" value="1"/>
</dbReference>
<dbReference type="FunFam" id="3.40.50.2000:FF:000047">
    <property type="entry name" value="Glycosyltransferase"/>
    <property type="match status" value="1"/>
</dbReference>
<protein>
    <recommendedName>
        <fullName evidence="4">Glycosyltransferase</fullName>
        <ecNumber evidence="4">2.4.1.-</ecNumber>
    </recommendedName>
</protein>
<evidence type="ECO:0000313" key="6">
    <source>
        <dbReference type="Proteomes" id="UP000015453"/>
    </source>
</evidence>
<dbReference type="InterPro" id="IPR002213">
    <property type="entry name" value="UDP_glucos_trans"/>
</dbReference>
<reference evidence="5 6" key="1">
    <citation type="journal article" date="2013" name="BMC Genomics">
        <title>The miniature genome of a carnivorous plant Genlisea aurea contains a low number of genes and short non-coding sequences.</title>
        <authorList>
            <person name="Leushkin E.V."/>
            <person name="Sutormin R.A."/>
            <person name="Nabieva E.R."/>
            <person name="Penin A.A."/>
            <person name="Kondrashov A.S."/>
            <person name="Logacheva M.D."/>
        </authorList>
    </citation>
    <scope>NUCLEOTIDE SEQUENCE [LARGE SCALE GENOMIC DNA]</scope>
</reference>
<gene>
    <name evidence="5" type="ORF">M569_16114</name>
</gene>
<evidence type="ECO:0000256" key="1">
    <source>
        <dbReference type="ARBA" id="ARBA00009995"/>
    </source>
</evidence>
<dbReference type="Gene3D" id="3.40.50.2000">
    <property type="entry name" value="Glycogen Phosphorylase B"/>
    <property type="match status" value="2"/>
</dbReference>
<dbReference type="EC" id="2.4.1.-" evidence="4"/>
<dbReference type="AlphaFoldDB" id="S8BWF5"/>
<comment type="similarity">
    <text evidence="1 3">Belongs to the UDP-glycosyltransferase family.</text>
</comment>
<dbReference type="Pfam" id="PF00201">
    <property type="entry name" value="UDPGT"/>
    <property type="match status" value="1"/>
</dbReference>
<dbReference type="PROSITE" id="PS00375">
    <property type="entry name" value="UDPGT"/>
    <property type="match status" value="1"/>
</dbReference>
<comment type="caution">
    <text evidence="5">The sequence shown here is derived from an EMBL/GenBank/DDBJ whole genome shotgun (WGS) entry which is preliminary data.</text>
</comment>
<keyword evidence="6" id="KW-1185">Reference proteome</keyword>
<evidence type="ECO:0000313" key="5">
    <source>
        <dbReference type="EMBL" id="EPS58699.1"/>
    </source>
</evidence>
<dbReference type="Proteomes" id="UP000015453">
    <property type="component" value="Unassembled WGS sequence"/>
</dbReference>
<feature type="non-terminal residue" evidence="5">
    <location>
        <position position="1"/>
    </location>
</feature>
<dbReference type="OrthoDB" id="5835829at2759"/>
<proteinExistence type="inferred from homology"/>
<keyword evidence="3" id="KW-0328">Glycosyltransferase</keyword>
<organism evidence="5 6">
    <name type="scientific">Genlisea aurea</name>
    <dbReference type="NCBI Taxonomy" id="192259"/>
    <lineage>
        <taxon>Eukaryota</taxon>
        <taxon>Viridiplantae</taxon>
        <taxon>Streptophyta</taxon>
        <taxon>Embryophyta</taxon>
        <taxon>Tracheophyta</taxon>
        <taxon>Spermatophyta</taxon>
        <taxon>Magnoliopsida</taxon>
        <taxon>eudicotyledons</taxon>
        <taxon>Gunneridae</taxon>
        <taxon>Pentapetalae</taxon>
        <taxon>asterids</taxon>
        <taxon>lamiids</taxon>
        <taxon>Lamiales</taxon>
        <taxon>Lentibulariaceae</taxon>
        <taxon>Genlisea</taxon>
    </lineage>
</organism>
<dbReference type="SUPFAM" id="SSF53756">
    <property type="entry name" value="UDP-Glycosyltransferase/glycogen phosphorylase"/>
    <property type="match status" value="1"/>
</dbReference>
<dbReference type="EMBL" id="AUSU01008976">
    <property type="protein sequence ID" value="EPS58699.1"/>
    <property type="molecule type" value="Genomic_DNA"/>
</dbReference>
<evidence type="ECO:0000256" key="2">
    <source>
        <dbReference type="ARBA" id="ARBA00022679"/>
    </source>
</evidence>